<evidence type="ECO:0000313" key="4">
    <source>
        <dbReference type="EMBL" id="MFC3851330.1"/>
    </source>
</evidence>
<evidence type="ECO:0000259" key="3">
    <source>
        <dbReference type="PROSITE" id="PS50977"/>
    </source>
</evidence>
<dbReference type="RefSeq" id="WP_380692469.1">
    <property type="nucleotide sequence ID" value="NZ_JBHRYR010000002.1"/>
</dbReference>
<dbReference type="InterPro" id="IPR001647">
    <property type="entry name" value="HTH_TetR"/>
</dbReference>
<evidence type="ECO:0000256" key="2">
    <source>
        <dbReference type="PROSITE-ProRule" id="PRU00335"/>
    </source>
</evidence>
<dbReference type="SUPFAM" id="SSF46689">
    <property type="entry name" value="Homeodomain-like"/>
    <property type="match status" value="1"/>
</dbReference>
<keyword evidence="5" id="KW-1185">Reference proteome</keyword>
<dbReference type="Proteomes" id="UP001595617">
    <property type="component" value="Unassembled WGS sequence"/>
</dbReference>
<dbReference type="PROSITE" id="PS50977">
    <property type="entry name" value="HTH_TETR_2"/>
    <property type="match status" value="1"/>
</dbReference>
<organism evidence="4 5">
    <name type="scientific">Saccharospirillum mangrovi</name>
    <dbReference type="NCBI Taxonomy" id="2161747"/>
    <lineage>
        <taxon>Bacteria</taxon>
        <taxon>Pseudomonadati</taxon>
        <taxon>Pseudomonadota</taxon>
        <taxon>Gammaproteobacteria</taxon>
        <taxon>Oceanospirillales</taxon>
        <taxon>Saccharospirillaceae</taxon>
        <taxon>Saccharospirillum</taxon>
    </lineage>
</organism>
<keyword evidence="1 2" id="KW-0238">DNA-binding</keyword>
<sequence length="181" mass="20201">MNKKALKQKELTKQLGVLFLAKGFSDMGLRQLADALGTSDRMLLYYFGSRDALLETVLLDIAQQLSTQLDENFGDRVFSPNEFLDVLWQSALDEAFADYLRLWLDISAKANRGDPLLTAIANKISHNWIRWAAGRLSADDAQTVAYATLMLSTVDGLLILHPNDLQQGAPAITMLKTLLMR</sequence>
<reference evidence="5" key="1">
    <citation type="journal article" date="2019" name="Int. J. Syst. Evol. Microbiol.">
        <title>The Global Catalogue of Microorganisms (GCM) 10K type strain sequencing project: providing services to taxonomists for standard genome sequencing and annotation.</title>
        <authorList>
            <consortium name="The Broad Institute Genomics Platform"/>
            <consortium name="The Broad Institute Genome Sequencing Center for Infectious Disease"/>
            <person name="Wu L."/>
            <person name="Ma J."/>
        </authorList>
    </citation>
    <scope>NUCLEOTIDE SEQUENCE [LARGE SCALE GENOMIC DNA]</scope>
    <source>
        <strain evidence="5">IBRC 10765</strain>
    </source>
</reference>
<accession>A0ABV7ZT00</accession>
<feature type="domain" description="HTH tetR-type" evidence="3">
    <location>
        <begin position="5"/>
        <end position="65"/>
    </location>
</feature>
<proteinExistence type="predicted"/>
<dbReference type="InterPro" id="IPR009057">
    <property type="entry name" value="Homeodomain-like_sf"/>
</dbReference>
<gene>
    <name evidence="4" type="ORF">ACFOOG_00680</name>
</gene>
<dbReference type="Gene3D" id="1.10.357.10">
    <property type="entry name" value="Tetracycline Repressor, domain 2"/>
    <property type="match status" value="1"/>
</dbReference>
<evidence type="ECO:0000256" key="1">
    <source>
        <dbReference type="ARBA" id="ARBA00023125"/>
    </source>
</evidence>
<evidence type="ECO:0000313" key="5">
    <source>
        <dbReference type="Proteomes" id="UP001595617"/>
    </source>
</evidence>
<dbReference type="Pfam" id="PF00440">
    <property type="entry name" value="TetR_N"/>
    <property type="match status" value="1"/>
</dbReference>
<feature type="DNA-binding region" description="H-T-H motif" evidence="2">
    <location>
        <begin position="28"/>
        <end position="47"/>
    </location>
</feature>
<protein>
    <submittedName>
        <fullName evidence="4">TetR/AcrR family transcriptional regulator</fullName>
    </submittedName>
</protein>
<dbReference type="EMBL" id="JBHRYR010000002">
    <property type="protein sequence ID" value="MFC3851330.1"/>
    <property type="molecule type" value="Genomic_DNA"/>
</dbReference>
<comment type="caution">
    <text evidence="4">The sequence shown here is derived from an EMBL/GenBank/DDBJ whole genome shotgun (WGS) entry which is preliminary data.</text>
</comment>
<name>A0ABV7ZT00_9GAMM</name>